<organism evidence="2 3">
    <name type="scientific">Brachionus calyciflorus</name>
    <dbReference type="NCBI Taxonomy" id="104777"/>
    <lineage>
        <taxon>Eukaryota</taxon>
        <taxon>Metazoa</taxon>
        <taxon>Spiralia</taxon>
        <taxon>Gnathifera</taxon>
        <taxon>Rotifera</taxon>
        <taxon>Eurotatoria</taxon>
        <taxon>Monogononta</taxon>
        <taxon>Pseudotrocha</taxon>
        <taxon>Ploima</taxon>
        <taxon>Brachionidae</taxon>
        <taxon>Brachionus</taxon>
    </lineage>
</organism>
<comment type="caution">
    <text evidence="2">The sequence shown here is derived from an EMBL/GenBank/DDBJ whole genome shotgun (WGS) entry which is preliminary data.</text>
</comment>
<feature type="chain" id="PRO_5032943977" description="UPAR/Ly6 domain-containing protein" evidence="1">
    <location>
        <begin position="18"/>
        <end position="125"/>
    </location>
</feature>
<keyword evidence="1" id="KW-0732">Signal</keyword>
<dbReference type="EMBL" id="CAJNOC010007731">
    <property type="protein sequence ID" value="CAF1103908.1"/>
    <property type="molecule type" value="Genomic_DNA"/>
</dbReference>
<dbReference type="CDD" id="cd00117">
    <property type="entry name" value="TFP"/>
    <property type="match status" value="1"/>
</dbReference>
<feature type="signal peptide" evidence="1">
    <location>
        <begin position="1"/>
        <end position="17"/>
    </location>
</feature>
<evidence type="ECO:0008006" key="4">
    <source>
        <dbReference type="Google" id="ProtNLM"/>
    </source>
</evidence>
<sequence length="125" mass="14435">MILIVLLIIFKLGFNEGLQCYHCEPNEICSSSNLDLESSSISTITCNGNSKNIVLCSKIVFKKSLDDNFRIYRGCSDTNMTNILDSRIILRYYCESDFCNRSNYLGAKHNFKFLIFVFIIKMIFK</sequence>
<name>A0A814PF60_9BILA</name>
<protein>
    <recommendedName>
        <fullName evidence="4">UPAR/Ly6 domain-containing protein</fullName>
    </recommendedName>
</protein>
<evidence type="ECO:0000313" key="2">
    <source>
        <dbReference type="EMBL" id="CAF1103908.1"/>
    </source>
</evidence>
<proteinExistence type="predicted"/>
<dbReference type="Gene3D" id="2.10.60.10">
    <property type="entry name" value="CD59"/>
    <property type="match status" value="1"/>
</dbReference>
<dbReference type="SUPFAM" id="SSF57302">
    <property type="entry name" value="Snake toxin-like"/>
    <property type="match status" value="1"/>
</dbReference>
<dbReference type="Proteomes" id="UP000663879">
    <property type="component" value="Unassembled WGS sequence"/>
</dbReference>
<keyword evidence="3" id="KW-1185">Reference proteome</keyword>
<evidence type="ECO:0000256" key="1">
    <source>
        <dbReference type="SAM" id="SignalP"/>
    </source>
</evidence>
<gene>
    <name evidence="2" type="ORF">OXX778_LOCUS21292</name>
</gene>
<dbReference type="AlphaFoldDB" id="A0A814PF60"/>
<evidence type="ECO:0000313" key="3">
    <source>
        <dbReference type="Proteomes" id="UP000663879"/>
    </source>
</evidence>
<dbReference type="InterPro" id="IPR045860">
    <property type="entry name" value="Snake_toxin-like_sf"/>
</dbReference>
<accession>A0A814PF60</accession>
<reference evidence="2" key="1">
    <citation type="submission" date="2021-02" db="EMBL/GenBank/DDBJ databases">
        <authorList>
            <person name="Nowell W R."/>
        </authorList>
    </citation>
    <scope>NUCLEOTIDE SEQUENCE</scope>
    <source>
        <strain evidence="2">Ploen Becks lab</strain>
    </source>
</reference>